<dbReference type="Proteomes" id="UP000230069">
    <property type="component" value="Unassembled WGS sequence"/>
</dbReference>
<dbReference type="OrthoDB" id="606438at2759"/>
<reference evidence="1 2" key="1">
    <citation type="submission" date="2017-09" db="EMBL/GenBank/DDBJ databases">
        <title>WGS assembly of Aquilegia coerulea Goldsmith.</title>
        <authorList>
            <person name="Hodges S."/>
            <person name="Kramer E."/>
            <person name="Nordborg M."/>
            <person name="Tomkins J."/>
            <person name="Borevitz J."/>
            <person name="Derieg N."/>
            <person name="Yan J."/>
            <person name="Mihaltcheva S."/>
            <person name="Hayes R.D."/>
            <person name="Rokhsar D."/>
        </authorList>
    </citation>
    <scope>NUCLEOTIDE SEQUENCE [LARGE SCALE GENOMIC DNA]</scope>
    <source>
        <strain evidence="2">cv. Goldsmith</strain>
    </source>
</reference>
<organism evidence="1 2">
    <name type="scientific">Aquilegia coerulea</name>
    <name type="common">Rocky mountain columbine</name>
    <dbReference type="NCBI Taxonomy" id="218851"/>
    <lineage>
        <taxon>Eukaryota</taxon>
        <taxon>Viridiplantae</taxon>
        <taxon>Streptophyta</taxon>
        <taxon>Embryophyta</taxon>
        <taxon>Tracheophyta</taxon>
        <taxon>Spermatophyta</taxon>
        <taxon>Magnoliopsida</taxon>
        <taxon>Ranunculales</taxon>
        <taxon>Ranunculaceae</taxon>
        <taxon>Thalictroideae</taxon>
        <taxon>Aquilegia</taxon>
    </lineage>
</organism>
<evidence type="ECO:0000313" key="1">
    <source>
        <dbReference type="EMBL" id="PIA63634.1"/>
    </source>
</evidence>
<keyword evidence="2" id="KW-1185">Reference proteome</keyword>
<gene>
    <name evidence="1" type="ORF">AQUCO_00201167v1</name>
</gene>
<dbReference type="AlphaFoldDB" id="A0A2G5F6M0"/>
<sequence>MTLEVYHKQQTMSLWIFVKQANTQLTCCKNVERKKIQNITTKRTKSVNNLTKSFSFAYPSEAHILKLYVQLYKLLYPRSSCAQ</sequence>
<dbReference type="EMBL" id="KZ305019">
    <property type="protein sequence ID" value="PIA63634.1"/>
    <property type="molecule type" value="Genomic_DNA"/>
</dbReference>
<accession>A0A2G5F6M0</accession>
<protein>
    <submittedName>
        <fullName evidence="1">Uncharacterized protein</fullName>
    </submittedName>
</protein>
<evidence type="ECO:0000313" key="2">
    <source>
        <dbReference type="Proteomes" id="UP000230069"/>
    </source>
</evidence>
<name>A0A2G5F6M0_AQUCA</name>
<dbReference type="InParanoid" id="A0A2G5F6M0"/>
<proteinExistence type="predicted"/>